<sequence length="174" mass="19721">MLTLLTQSDFNELYAIIKESFPKNETRPKNAQRALFEKDEFRAYGVKSESGDLRAFITFWKLSGFTYGEHFAVAEKERGAGLGSEIIKEAVRLAGNRFCLEVEPPETEIAKRRIRFYERCGFTLNGYDYLQPPLGKDRAAVPLMIMSTNGALTPAEFEAVKAEIYKNVYGVEAK</sequence>
<name>A0A9D1REU6_9FIRM</name>
<reference evidence="2" key="2">
    <citation type="submission" date="2021-04" db="EMBL/GenBank/DDBJ databases">
        <authorList>
            <person name="Gilroy R."/>
        </authorList>
    </citation>
    <scope>NUCLEOTIDE SEQUENCE</scope>
    <source>
        <strain evidence="2">421</strain>
    </source>
</reference>
<dbReference type="InterPro" id="IPR000182">
    <property type="entry name" value="GNAT_dom"/>
</dbReference>
<dbReference type="InterPro" id="IPR008125">
    <property type="entry name" value="Streptothricin_AcTrfase"/>
</dbReference>
<feature type="domain" description="N-acetyltransferase" evidence="1">
    <location>
        <begin position="1"/>
        <end position="148"/>
    </location>
</feature>
<evidence type="ECO:0000259" key="1">
    <source>
        <dbReference type="PROSITE" id="PS51186"/>
    </source>
</evidence>
<dbReference type="CDD" id="cd04301">
    <property type="entry name" value="NAT_SF"/>
    <property type="match status" value="1"/>
</dbReference>
<dbReference type="SUPFAM" id="SSF55729">
    <property type="entry name" value="Acyl-CoA N-acyltransferases (Nat)"/>
    <property type="match status" value="1"/>
</dbReference>
<gene>
    <name evidence="2" type="ORF">IAA48_04785</name>
</gene>
<dbReference type="Proteomes" id="UP000824205">
    <property type="component" value="Unassembled WGS sequence"/>
</dbReference>
<dbReference type="Pfam" id="PF00583">
    <property type="entry name" value="Acetyltransf_1"/>
    <property type="match status" value="1"/>
</dbReference>
<reference evidence="2" key="1">
    <citation type="journal article" date="2021" name="PeerJ">
        <title>Extensive microbial diversity within the chicken gut microbiome revealed by metagenomics and culture.</title>
        <authorList>
            <person name="Gilroy R."/>
            <person name="Ravi A."/>
            <person name="Getino M."/>
            <person name="Pursley I."/>
            <person name="Horton D.L."/>
            <person name="Alikhan N.F."/>
            <person name="Baker D."/>
            <person name="Gharbi K."/>
            <person name="Hall N."/>
            <person name="Watson M."/>
            <person name="Adriaenssens E.M."/>
            <person name="Foster-Nyarko E."/>
            <person name="Jarju S."/>
            <person name="Secka A."/>
            <person name="Antonio M."/>
            <person name="Oren A."/>
            <person name="Chaudhuri R.R."/>
            <person name="La Ragione R."/>
            <person name="Hildebrand F."/>
            <person name="Pallen M.J."/>
        </authorList>
    </citation>
    <scope>NUCLEOTIDE SEQUENCE</scope>
    <source>
        <strain evidence="2">421</strain>
    </source>
</reference>
<organism evidence="2 3">
    <name type="scientific">Candidatus Eubacterium faecipullorum</name>
    <dbReference type="NCBI Taxonomy" id="2838571"/>
    <lineage>
        <taxon>Bacteria</taxon>
        <taxon>Bacillati</taxon>
        <taxon>Bacillota</taxon>
        <taxon>Clostridia</taxon>
        <taxon>Eubacteriales</taxon>
        <taxon>Eubacteriaceae</taxon>
        <taxon>Eubacterium</taxon>
    </lineage>
</organism>
<evidence type="ECO:0000313" key="3">
    <source>
        <dbReference type="Proteomes" id="UP000824205"/>
    </source>
</evidence>
<dbReference type="PRINTS" id="PR01754">
    <property type="entry name" value="SACTRNSFRASE"/>
</dbReference>
<dbReference type="EMBL" id="DXGE01000020">
    <property type="protein sequence ID" value="HIW85793.1"/>
    <property type="molecule type" value="Genomic_DNA"/>
</dbReference>
<dbReference type="InterPro" id="IPR016181">
    <property type="entry name" value="Acyl_CoA_acyltransferase"/>
</dbReference>
<dbReference type="PROSITE" id="PS51186">
    <property type="entry name" value="GNAT"/>
    <property type="match status" value="1"/>
</dbReference>
<proteinExistence type="predicted"/>
<comment type="caution">
    <text evidence="2">The sequence shown here is derived from an EMBL/GenBank/DDBJ whole genome shotgun (WGS) entry which is preliminary data.</text>
</comment>
<evidence type="ECO:0000313" key="2">
    <source>
        <dbReference type="EMBL" id="HIW85793.1"/>
    </source>
</evidence>
<dbReference type="GO" id="GO:0016747">
    <property type="term" value="F:acyltransferase activity, transferring groups other than amino-acyl groups"/>
    <property type="evidence" value="ECO:0007669"/>
    <property type="project" value="InterPro"/>
</dbReference>
<accession>A0A9D1REU6</accession>
<protein>
    <submittedName>
        <fullName evidence="2">GNAT family N-acetyltransferase</fullName>
    </submittedName>
</protein>
<dbReference type="Gene3D" id="3.40.630.30">
    <property type="match status" value="1"/>
</dbReference>
<dbReference type="AlphaFoldDB" id="A0A9D1REU6"/>